<protein>
    <recommendedName>
        <fullName evidence="8">Ancillary SecYEG translocon subunit</fullName>
    </recommendedName>
</protein>
<proteinExistence type="inferred from homology"/>
<evidence type="ECO:0000256" key="6">
    <source>
        <dbReference type="ARBA" id="ARBA00023186"/>
    </source>
</evidence>
<evidence type="ECO:0000256" key="4">
    <source>
        <dbReference type="ARBA" id="ARBA00022989"/>
    </source>
</evidence>
<keyword evidence="4 9" id="KW-1133">Transmembrane helix</keyword>
<evidence type="ECO:0000256" key="3">
    <source>
        <dbReference type="ARBA" id="ARBA00022692"/>
    </source>
</evidence>
<keyword evidence="12" id="KW-1185">Reference proteome</keyword>
<keyword evidence="6" id="KW-0143">Chaperone</keyword>
<evidence type="ECO:0000256" key="1">
    <source>
        <dbReference type="ARBA" id="ARBA00004401"/>
    </source>
</evidence>
<comment type="subcellular location">
    <subcellularLocation>
        <location evidence="1">Cell membrane</location>
        <topology evidence="1">Single-pass type II membrane protein</topology>
    </subcellularLocation>
</comment>
<dbReference type="InterPro" id="IPR011990">
    <property type="entry name" value="TPR-like_helical_dom_sf"/>
</dbReference>
<dbReference type="InterPro" id="IPR018704">
    <property type="entry name" value="SecYEG/CpoB_TPR"/>
</dbReference>
<evidence type="ECO:0000256" key="7">
    <source>
        <dbReference type="ARBA" id="ARBA00024197"/>
    </source>
</evidence>
<evidence type="ECO:0000259" key="10">
    <source>
        <dbReference type="Pfam" id="PF09976"/>
    </source>
</evidence>
<evidence type="ECO:0000313" key="12">
    <source>
        <dbReference type="Proteomes" id="UP000515977"/>
    </source>
</evidence>
<dbReference type="PANTHER" id="PTHR38035">
    <property type="entry name" value="UPF0070 PROTEIN YFGM"/>
    <property type="match status" value="1"/>
</dbReference>
<dbReference type="AlphaFoldDB" id="A0A7G9QU09"/>
<dbReference type="EMBL" id="CP060711">
    <property type="protein sequence ID" value="QNN46834.1"/>
    <property type="molecule type" value="Genomic_DNA"/>
</dbReference>
<dbReference type="RefSeq" id="WP_187570583.1">
    <property type="nucleotide sequence ID" value="NZ_CP060711.1"/>
</dbReference>
<evidence type="ECO:0000256" key="8">
    <source>
        <dbReference type="ARBA" id="ARBA00024235"/>
    </source>
</evidence>
<keyword evidence="3 9" id="KW-0812">Transmembrane</keyword>
<dbReference type="Gene3D" id="1.25.40.10">
    <property type="entry name" value="Tetratricopeptide repeat domain"/>
    <property type="match status" value="1"/>
</dbReference>
<name>A0A7G9QU09_9GAMM</name>
<gene>
    <name evidence="11" type="ORF">H9L17_01245</name>
</gene>
<evidence type="ECO:0000256" key="2">
    <source>
        <dbReference type="ARBA" id="ARBA00022475"/>
    </source>
</evidence>
<keyword evidence="2" id="KW-1003">Cell membrane</keyword>
<dbReference type="Proteomes" id="UP000515977">
    <property type="component" value="Chromosome"/>
</dbReference>
<dbReference type="GO" id="GO:0044877">
    <property type="term" value="F:protein-containing complex binding"/>
    <property type="evidence" value="ECO:0007669"/>
    <property type="project" value="InterPro"/>
</dbReference>
<feature type="transmembrane region" description="Helical" evidence="9">
    <location>
        <begin position="24"/>
        <end position="44"/>
    </location>
</feature>
<dbReference type="GO" id="GO:0005886">
    <property type="term" value="C:plasma membrane"/>
    <property type="evidence" value="ECO:0007669"/>
    <property type="project" value="UniProtKB-SubCell"/>
</dbReference>
<dbReference type="PANTHER" id="PTHR38035:SF1">
    <property type="entry name" value="ANCILLARY SECYEG TRANSLOCON SUBUNIT"/>
    <property type="match status" value="1"/>
</dbReference>
<evidence type="ECO:0000256" key="5">
    <source>
        <dbReference type="ARBA" id="ARBA00023136"/>
    </source>
</evidence>
<dbReference type="InterPro" id="IPR026039">
    <property type="entry name" value="YfgM"/>
</dbReference>
<evidence type="ECO:0000256" key="9">
    <source>
        <dbReference type="SAM" id="Phobius"/>
    </source>
</evidence>
<accession>A0A7G9QU09</accession>
<dbReference type="SUPFAM" id="SSF48452">
    <property type="entry name" value="TPR-like"/>
    <property type="match status" value="1"/>
</dbReference>
<organism evidence="11 12">
    <name type="scientific">Thermomonas brevis</name>
    <dbReference type="NCBI Taxonomy" id="215691"/>
    <lineage>
        <taxon>Bacteria</taxon>
        <taxon>Pseudomonadati</taxon>
        <taxon>Pseudomonadota</taxon>
        <taxon>Gammaproteobacteria</taxon>
        <taxon>Lysobacterales</taxon>
        <taxon>Lysobacteraceae</taxon>
        <taxon>Thermomonas</taxon>
    </lineage>
</organism>
<dbReference type="Pfam" id="PF09976">
    <property type="entry name" value="TPR_21"/>
    <property type="match status" value="1"/>
</dbReference>
<reference evidence="11 12" key="1">
    <citation type="submission" date="2020-08" db="EMBL/GenBank/DDBJ databases">
        <title>Genome sequence of Thermomonas brevis KACC 16975T.</title>
        <authorList>
            <person name="Hyun D.-W."/>
            <person name="Bae J.-W."/>
        </authorList>
    </citation>
    <scope>NUCLEOTIDE SEQUENCE [LARGE SCALE GENOMIC DNA]</scope>
    <source>
        <strain evidence="11 12">KACC 16975</strain>
    </source>
</reference>
<evidence type="ECO:0000313" key="11">
    <source>
        <dbReference type="EMBL" id="QNN46834.1"/>
    </source>
</evidence>
<feature type="domain" description="Ancillary SecYEG translocon subunit/Cell division coordinator CpoB TPR" evidence="10">
    <location>
        <begin position="17"/>
        <end position="201"/>
    </location>
</feature>
<dbReference type="KEGG" id="tbv:H9L17_01245"/>
<keyword evidence="5 9" id="KW-0472">Membrane</keyword>
<sequence>MAIDELLNEHEQSEQVRNWLRNNALGLIGGVGLGLAVIAGWQWWQGQRLQSGMQANASYAQASEAFEAGKIPQDKGQAVIAGLDKGNPTLGTLAALQLAKAQVDAGKRDDAIATLRKQDNANAADLRPVVRERLARLLIDAGKAKDALPLLDDERDAAMLDARGDAQFALGDRAKAQEAYRKALALVDVGNPQHRLITMKLIEAGGTPPHAGSNG</sequence>
<comment type="similarity">
    <text evidence="7">Belongs to the YfgM family.</text>
</comment>